<evidence type="ECO:0000313" key="3">
    <source>
        <dbReference type="Proteomes" id="UP000092321"/>
    </source>
</evidence>
<accession>A0A1B7T7C9</accession>
<evidence type="ECO:0000256" key="1">
    <source>
        <dbReference type="SAM" id="MobiDB-lite"/>
    </source>
</evidence>
<reference evidence="3" key="1">
    <citation type="journal article" date="2016" name="Proc. Natl. Acad. Sci. U.S.A.">
        <title>Comparative genomics of biotechnologically important yeasts.</title>
        <authorList>
            <person name="Riley R."/>
            <person name="Haridas S."/>
            <person name="Wolfe K.H."/>
            <person name="Lopes M.R."/>
            <person name="Hittinger C.T."/>
            <person name="Goeker M."/>
            <person name="Salamov A.A."/>
            <person name="Wisecaver J.H."/>
            <person name="Long T.M."/>
            <person name="Calvey C.H."/>
            <person name="Aerts A.L."/>
            <person name="Barry K.W."/>
            <person name="Choi C."/>
            <person name="Clum A."/>
            <person name="Coughlan A.Y."/>
            <person name="Deshpande S."/>
            <person name="Douglass A.P."/>
            <person name="Hanson S.J."/>
            <person name="Klenk H.-P."/>
            <person name="LaButti K.M."/>
            <person name="Lapidus A."/>
            <person name="Lindquist E.A."/>
            <person name="Lipzen A.M."/>
            <person name="Meier-Kolthoff J.P."/>
            <person name="Ohm R.A."/>
            <person name="Otillar R.P."/>
            <person name="Pangilinan J.L."/>
            <person name="Peng Y."/>
            <person name="Rokas A."/>
            <person name="Rosa C.A."/>
            <person name="Scheuner C."/>
            <person name="Sibirny A.A."/>
            <person name="Slot J.C."/>
            <person name="Stielow J.B."/>
            <person name="Sun H."/>
            <person name="Kurtzman C.P."/>
            <person name="Blackwell M."/>
            <person name="Grigoriev I.V."/>
            <person name="Jeffries T.W."/>
        </authorList>
    </citation>
    <scope>NUCLEOTIDE SEQUENCE [LARGE SCALE GENOMIC DNA]</scope>
    <source>
        <strain evidence="3">NRRL Y-1626</strain>
    </source>
</reference>
<evidence type="ECO:0000313" key="2">
    <source>
        <dbReference type="EMBL" id="OBA24620.1"/>
    </source>
</evidence>
<feature type="region of interest" description="Disordered" evidence="1">
    <location>
        <begin position="230"/>
        <end position="255"/>
    </location>
</feature>
<gene>
    <name evidence="2" type="ORF">HANVADRAFT_4565</name>
</gene>
<name>A0A1B7T7C9_9ASCO</name>
<organism evidence="2 3">
    <name type="scientific">Hanseniaspora valbyensis NRRL Y-1626</name>
    <dbReference type="NCBI Taxonomy" id="766949"/>
    <lineage>
        <taxon>Eukaryota</taxon>
        <taxon>Fungi</taxon>
        <taxon>Dikarya</taxon>
        <taxon>Ascomycota</taxon>
        <taxon>Saccharomycotina</taxon>
        <taxon>Saccharomycetes</taxon>
        <taxon>Saccharomycodales</taxon>
        <taxon>Saccharomycodaceae</taxon>
        <taxon>Hanseniaspora</taxon>
    </lineage>
</organism>
<comment type="caution">
    <text evidence="2">The sequence shown here is derived from an EMBL/GenBank/DDBJ whole genome shotgun (WGS) entry which is preliminary data.</text>
</comment>
<keyword evidence="3" id="KW-1185">Reference proteome</keyword>
<dbReference type="Proteomes" id="UP000092321">
    <property type="component" value="Unassembled WGS sequence"/>
</dbReference>
<dbReference type="AlphaFoldDB" id="A0A1B7T7C9"/>
<dbReference type="EMBL" id="LXPE01000539">
    <property type="protein sequence ID" value="OBA24620.1"/>
    <property type="molecule type" value="Genomic_DNA"/>
</dbReference>
<sequence>MFDYDNRLLKQLSNNINLTDSKIDYLLEELFKQLDIGSLKTGDELFKKITITDDKSDKKLIKNIDTFLVYTNYNLYWKYYKAINFINTVKSNSSRSRRNNTSKSQILINAIKNDKSNNSSVLGDLFFTMLNTLSNTIEISSLNSIDYQYSLINSKINYIFITLVSMLYSLYDLNGLLFKEILTNLKKFIVVNSDDLSVNFKNKKCSNLLTLIDFCINNIKETEVTDEIHDQNENIKDNGDGGVKDKSQEEKDEEYDKPLTYESIIKDINDVLLSSIKASNNKLIDDLTFNSNYSNDIKKNEENLKSLCDLFI</sequence>
<proteinExistence type="predicted"/>
<protein>
    <submittedName>
        <fullName evidence="2">Uncharacterized protein</fullName>
    </submittedName>
</protein>